<dbReference type="SUPFAM" id="SSF52172">
    <property type="entry name" value="CheY-like"/>
    <property type="match status" value="1"/>
</dbReference>
<protein>
    <recommendedName>
        <fullName evidence="3">Response regulatory domain-containing protein</fullName>
    </recommendedName>
</protein>
<proteinExistence type="predicted"/>
<dbReference type="Gene3D" id="3.40.50.2300">
    <property type="match status" value="1"/>
</dbReference>
<dbReference type="Pfam" id="PF00072">
    <property type="entry name" value="Response_reg"/>
    <property type="match status" value="1"/>
</dbReference>
<dbReference type="SMART" id="SM00448">
    <property type="entry name" value="REC"/>
    <property type="match status" value="1"/>
</dbReference>
<keyword evidence="1 2" id="KW-0597">Phosphoprotein</keyword>
<sequence length="121" mass="13016">MANLLIMEDEVLVCRALKDSLESAGHQVTLALDGSDGSRLAASGQFDLAIIDIFMPIQDGIATIMELKKSQPSLKVIAISGGGALVNEYDYLEYAEAMGAIQCFYKPIDTEELLSCIKANT</sequence>
<reference evidence="4 5" key="1">
    <citation type="journal article" date="2016" name="Nat. Commun.">
        <title>Thousands of microbial genomes shed light on interconnected biogeochemical processes in an aquifer system.</title>
        <authorList>
            <person name="Anantharaman K."/>
            <person name="Brown C.T."/>
            <person name="Hug L.A."/>
            <person name="Sharon I."/>
            <person name="Castelle C.J."/>
            <person name="Probst A.J."/>
            <person name="Thomas B.C."/>
            <person name="Singh A."/>
            <person name="Wilkins M.J."/>
            <person name="Karaoz U."/>
            <person name="Brodie E.L."/>
            <person name="Williams K.H."/>
            <person name="Hubbard S.S."/>
            <person name="Banfield J.F."/>
        </authorList>
    </citation>
    <scope>NUCLEOTIDE SEQUENCE [LARGE SCALE GENOMIC DNA]</scope>
</reference>
<dbReference type="CDD" id="cd00156">
    <property type="entry name" value="REC"/>
    <property type="match status" value="1"/>
</dbReference>
<dbReference type="EMBL" id="MFNE01000010">
    <property type="protein sequence ID" value="OGG96673.1"/>
    <property type="molecule type" value="Genomic_DNA"/>
</dbReference>
<dbReference type="AlphaFoldDB" id="A0A1F6GEY9"/>
<dbReference type="PANTHER" id="PTHR44591:SF23">
    <property type="entry name" value="CHEY SUBFAMILY"/>
    <property type="match status" value="1"/>
</dbReference>
<gene>
    <name evidence="4" type="ORF">A2527_03710</name>
</gene>
<dbReference type="InterPro" id="IPR011006">
    <property type="entry name" value="CheY-like_superfamily"/>
</dbReference>
<name>A0A1F6GEY9_9PROT</name>
<accession>A0A1F6GEY9</accession>
<feature type="domain" description="Response regulatory" evidence="3">
    <location>
        <begin position="3"/>
        <end position="121"/>
    </location>
</feature>
<evidence type="ECO:0000313" key="5">
    <source>
        <dbReference type="Proteomes" id="UP000178449"/>
    </source>
</evidence>
<feature type="modified residue" description="4-aspartylphosphate" evidence="2">
    <location>
        <position position="52"/>
    </location>
</feature>
<dbReference type="STRING" id="1817772.A2527_03710"/>
<dbReference type="Proteomes" id="UP000178449">
    <property type="component" value="Unassembled WGS sequence"/>
</dbReference>
<dbReference type="PANTHER" id="PTHR44591">
    <property type="entry name" value="STRESS RESPONSE REGULATOR PROTEIN 1"/>
    <property type="match status" value="1"/>
</dbReference>
<dbReference type="InterPro" id="IPR001789">
    <property type="entry name" value="Sig_transdc_resp-reg_receiver"/>
</dbReference>
<evidence type="ECO:0000259" key="3">
    <source>
        <dbReference type="PROSITE" id="PS50110"/>
    </source>
</evidence>
<dbReference type="InterPro" id="IPR050595">
    <property type="entry name" value="Bact_response_regulator"/>
</dbReference>
<dbReference type="GO" id="GO:0000160">
    <property type="term" value="P:phosphorelay signal transduction system"/>
    <property type="evidence" value="ECO:0007669"/>
    <property type="project" value="InterPro"/>
</dbReference>
<evidence type="ECO:0000256" key="2">
    <source>
        <dbReference type="PROSITE-ProRule" id="PRU00169"/>
    </source>
</evidence>
<comment type="caution">
    <text evidence="4">The sequence shown here is derived from an EMBL/GenBank/DDBJ whole genome shotgun (WGS) entry which is preliminary data.</text>
</comment>
<dbReference type="PROSITE" id="PS50110">
    <property type="entry name" value="RESPONSE_REGULATORY"/>
    <property type="match status" value="1"/>
</dbReference>
<evidence type="ECO:0000313" key="4">
    <source>
        <dbReference type="EMBL" id="OGG96673.1"/>
    </source>
</evidence>
<organism evidence="4 5">
    <name type="scientific">Candidatus Lambdaproteobacteria bacterium RIFOXYD2_FULL_50_16</name>
    <dbReference type="NCBI Taxonomy" id="1817772"/>
    <lineage>
        <taxon>Bacteria</taxon>
        <taxon>Pseudomonadati</taxon>
        <taxon>Pseudomonadota</taxon>
        <taxon>Candidatus Lambdaproteobacteria</taxon>
    </lineage>
</organism>
<evidence type="ECO:0000256" key="1">
    <source>
        <dbReference type="ARBA" id="ARBA00022553"/>
    </source>
</evidence>